<dbReference type="PATRIC" id="fig|587753.10.peg.3556"/>
<evidence type="ECO:0008006" key="3">
    <source>
        <dbReference type="Google" id="ProtNLM"/>
    </source>
</evidence>
<gene>
    <name evidence="1" type="ORF">PCL1606_35680</name>
</gene>
<accession>A0A0D5Y216</accession>
<name>A0A0D5Y216_9PSED</name>
<sequence>MVDLRVCCTGQRDAELFEGVLEDYLLPFLQLKQAAGEPHYTLVLRQGEGAEPGPDWQPMTFLLDDAVADFRFGKIKQYSPSRRDIFNPLNGTLFSISDTRIEIVYVTAEALIKDVQRVIKQLLITEIENAGGAVLHASAFSLAGKAICYVGEKGQGKTTCLLESLKAEGARYITNDRLLLVPIAGAFHVLGWFEELRLVQPSGGTKKKVRVSQLCEASQIETWPVLPKLIVLPDCQSRLTGESDDRKVIAGQLLTPVDPQRPKWLGYSKSLDFDSDALLDPLPVKRLEWQFEARERLLGKIQEVVASV</sequence>
<organism evidence="1 2">
    <name type="scientific">Pseudomonas chlororaphis</name>
    <dbReference type="NCBI Taxonomy" id="587753"/>
    <lineage>
        <taxon>Bacteria</taxon>
        <taxon>Pseudomonadati</taxon>
        <taxon>Pseudomonadota</taxon>
        <taxon>Gammaproteobacteria</taxon>
        <taxon>Pseudomonadales</taxon>
        <taxon>Pseudomonadaceae</taxon>
        <taxon>Pseudomonas</taxon>
    </lineage>
</organism>
<dbReference type="InterPro" id="IPR027417">
    <property type="entry name" value="P-loop_NTPase"/>
</dbReference>
<dbReference type="Proteomes" id="UP000032748">
    <property type="component" value="Chromosome"/>
</dbReference>
<dbReference type="EMBL" id="CP011110">
    <property type="protein sequence ID" value="AKA25019.1"/>
    <property type="molecule type" value="Genomic_DNA"/>
</dbReference>
<protein>
    <recommendedName>
        <fullName evidence="3">Serine kinase</fullName>
    </recommendedName>
</protein>
<dbReference type="SUPFAM" id="SSF53795">
    <property type="entry name" value="PEP carboxykinase-like"/>
    <property type="match status" value="1"/>
</dbReference>
<dbReference type="KEGG" id="pcz:PCL1606_35680"/>
<dbReference type="Gene3D" id="3.40.50.300">
    <property type="entry name" value="P-loop containing nucleotide triphosphate hydrolases"/>
    <property type="match status" value="1"/>
</dbReference>
<reference evidence="1 2" key="1">
    <citation type="journal article" date="2015" name="Mol. Plant Microbe Interact.">
        <title>Comparative Genomic Analysis of Pseudomonas chlororaphis PCL1606 Reveals New Insight into Antifungal Compounds Involved in Biocontrol.</title>
        <authorList>
            <person name="Calderon C.E."/>
            <person name="Ramos C."/>
            <person name="de Vicente A."/>
            <person name="Cazorla F.M."/>
        </authorList>
    </citation>
    <scope>NUCLEOTIDE SEQUENCE [LARGE SCALE GENOMIC DNA]</scope>
    <source>
        <strain evidence="1 2">PCL1606</strain>
    </source>
</reference>
<evidence type="ECO:0000313" key="1">
    <source>
        <dbReference type="EMBL" id="AKA25019.1"/>
    </source>
</evidence>
<dbReference type="AlphaFoldDB" id="A0A0D5Y216"/>
<evidence type="ECO:0000313" key="2">
    <source>
        <dbReference type="Proteomes" id="UP000032748"/>
    </source>
</evidence>
<proteinExistence type="predicted"/>